<accession>A0A9N9K6X9</accession>
<keyword evidence="4" id="KW-0255">Endonuclease</keyword>
<evidence type="ECO:0000256" key="6">
    <source>
        <dbReference type="ARBA" id="ARBA00022918"/>
    </source>
</evidence>
<dbReference type="InterPro" id="IPR041373">
    <property type="entry name" value="RT_RNaseH"/>
</dbReference>
<reference evidence="9" key="1">
    <citation type="submission" date="2021-06" db="EMBL/GenBank/DDBJ databases">
        <authorList>
            <person name="Kallberg Y."/>
            <person name="Tangrot J."/>
            <person name="Rosling A."/>
        </authorList>
    </citation>
    <scope>NUCLEOTIDE SEQUENCE</scope>
    <source>
        <strain evidence="9">MA453B</strain>
    </source>
</reference>
<evidence type="ECO:0000256" key="7">
    <source>
        <dbReference type="SAM" id="MobiDB-lite"/>
    </source>
</evidence>
<keyword evidence="1" id="KW-0808">Transferase</keyword>
<feature type="domain" description="Reverse transcriptase RNase H-like" evidence="8">
    <location>
        <begin position="36"/>
        <end position="73"/>
    </location>
</feature>
<feature type="non-terminal residue" evidence="9">
    <location>
        <position position="1"/>
    </location>
</feature>
<evidence type="ECO:0000256" key="2">
    <source>
        <dbReference type="ARBA" id="ARBA00022695"/>
    </source>
</evidence>
<dbReference type="Proteomes" id="UP000789405">
    <property type="component" value="Unassembled WGS sequence"/>
</dbReference>
<dbReference type="GO" id="GO:0004519">
    <property type="term" value="F:endonuclease activity"/>
    <property type="evidence" value="ECO:0007669"/>
    <property type="project" value="UniProtKB-KW"/>
</dbReference>
<comment type="caution">
    <text evidence="9">The sequence shown here is derived from an EMBL/GenBank/DDBJ whole genome shotgun (WGS) entry which is preliminary data.</text>
</comment>
<evidence type="ECO:0000313" key="10">
    <source>
        <dbReference type="Proteomes" id="UP000789405"/>
    </source>
</evidence>
<name>A0A9N9K6X9_9GLOM</name>
<keyword evidence="10" id="KW-1185">Reference proteome</keyword>
<feature type="non-terminal residue" evidence="9">
    <location>
        <position position="74"/>
    </location>
</feature>
<dbReference type="EMBL" id="CAJVPY010051103">
    <property type="protein sequence ID" value="CAG8814250.1"/>
    <property type="molecule type" value="Genomic_DNA"/>
</dbReference>
<keyword evidence="2" id="KW-0548">Nucleotidyltransferase</keyword>
<evidence type="ECO:0000259" key="8">
    <source>
        <dbReference type="Pfam" id="PF17917"/>
    </source>
</evidence>
<dbReference type="Pfam" id="PF17917">
    <property type="entry name" value="RT_RNaseH"/>
    <property type="match status" value="1"/>
</dbReference>
<dbReference type="GO" id="GO:0016787">
    <property type="term" value="F:hydrolase activity"/>
    <property type="evidence" value="ECO:0007669"/>
    <property type="project" value="UniProtKB-KW"/>
</dbReference>
<organism evidence="9 10">
    <name type="scientific">Dentiscutata erythropus</name>
    <dbReference type="NCBI Taxonomy" id="1348616"/>
    <lineage>
        <taxon>Eukaryota</taxon>
        <taxon>Fungi</taxon>
        <taxon>Fungi incertae sedis</taxon>
        <taxon>Mucoromycota</taxon>
        <taxon>Glomeromycotina</taxon>
        <taxon>Glomeromycetes</taxon>
        <taxon>Diversisporales</taxon>
        <taxon>Gigasporaceae</taxon>
        <taxon>Dentiscutata</taxon>
    </lineage>
</organism>
<protein>
    <submittedName>
        <fullName evidence="9">25637_t:CDS:1</fullName>
    </submittedName>
</protein>
<dbReference type="AlphaFoldDB" id="A0A9N9K6X9"/>
<gene>
    <name evidence="9" type="ORF">DERYTH_LOCUS25928</name>
</gene>
<dbReference type="GO" id="GO:0003964">
    <property type="term" value="F:RNA-directed DNA polymerase activity"/>
    <property type="evidence" value="ECO:0007669"/>
    <property type="project" value="UniProtKB-KW"/>
</dbReference>
<keyword evidence="6" id="KW-0695">RNA-directed DNA polymerase</keyword>
<keyword evidence="5" id="KW-0378">Hydrolase</keyword>
<proteinExistence type="predicted"/>
<feature type="region of interest" description="Disordered" evidence="7">
    <location>
        <begin position="1"/>
        <end position="22"/>
    </location>
</feature>
<evidence type="ECO:0000256" key="4">
    <source>
        <dbReference type="ARBA" id="ARBA00022759"/>
    </source>
</evidence>
<keyword evidence="3" id="KW-0540">Nuclease</keyword>
<evidence type="ECO:0000313" key="9">
    <source>
        <dbReference type="EMBL" id="CAG8814250.1"/>
    </source>
</evidence>
<evidence type="ECO:0000256" key="1">
    <source>
        <dbReference type="ARBA" id="ARBA00022679"/>
    </source>
</evidence>
<evidence type="ECO:0000256" key="5">
    <source>
        <dbReference type="ARBA" id="ARBA00022801"/>
    </source>
</evidence>
<evidence type="ECO:0000256" key="3">
    <source>
        <dbReference type="ARBA" id="ARBA00022722"/>
    </source>
</evidence>
<sequence length="74" mass="8381">ISSTNVMNSEISSNKNLSDSTCQRNHSCRHAYSETVADMIMTEEDDQEYVIAYASHILTPVKQNYSTVKLECFT</sequence>